<dbReference type="PANTHER" id="PTHR35804">
    <property type="entry name" value="LYSINE EXPORTER LYSO"/>
    <property type="match status" value="1"/>
</dbReference>
<dbReference type="PANTHER" id="PTHR35804:SF1">
    <property type="entry name" value="LYSINE EXPORTER LYSO"/>
    <property type="match status" value="1"/>
</dbReference>
<dbReference type="STRING" id="376489.A5892_06235"/>
<evidence type="ECO:0000313" key="2">
    <source>
        <dbReference type="EMBL" id="ANF57112.1"/>
    </source>
</evidence>
<reference evidence="2 3" key="1">
    <citation type="submission" date="2016-04" db="EMBL/GenBank/DDBJ databases">
        <title>Complete Genome Sequence of Halotalea alkalilenta IHB B 13600.</title>
        <authorList>
            <person name="Swarnkar M.K."/>
            <person name="Sharma A."/>
            <person name="Kaushal K."/>
            <person name="Soni R."/>
            <person name="Rana S."/>
            <person name="Singh A.K."/>
            <person name="Gulati A."/>
        </authorList>
    </citation>
    <scope>NUCLEOTIDE SEQUENCE [LARGE SCALE GENOMIC DNA]</scope>
    <source>
        <strain evidence="2 3">IHB B 13600</strain>
    </source>
</reference>
<feature type="transmembrane region" description="Helical" evidence="1">
    <location>
        <begin position="173"/>
        <end position="193"/>
    </location>
</feature>
<dbReference type="RefSeq" id="WP_064122070.1">
    <property type="nucleotide sequence ID" value="NZ_CP015243.1"/>
</dbReference>
<keyword evidence="1" id="KW-1133">Transmembrane helix</keyword>
<dbReference type="InterPro" id="IPR005642">
    <property type="entry name" value="LysO"/>
</dbReference>
<feature type="transmembrane region" description="Helical" evidence="1">
    <location>
        <begin position="104"/>
        <end position="127"/>
    </location>
</feature>
<keyword evidence="3" id="KW-1185">Reference proteome</keyword>
<feature type="transmembrane region" description="Helical" evidence="1">
    <location>
        <begin position="281"/>
        <end position="302"/>
    </location>
</feature>
<protein>
    <recommendedName>
        <fullName evidence="4">Lysine exporter LysO family protein</fullName>
    </recommendedName>
</protein>
<feature type="transmembrane region" description="Helical" evidence="1">
    <location>
        <begin position="31"/>
        <end position="51"/>
    </location>
</feature>
<evidence type="ECO:0000256" key="1">
    <source>
        <dbReference type="SAM" id="Phobius"/>
    </source>
</evidence>
<dbReference type="GO" id="GO:0005886">
    <property type="term" value="C:plasma membrane"/>
    <property type="evidence" value="ECO:0007669"/>
    <property type="project" value="TreeGrafter"/>
</dbReference>
<evidence type="ECO:0000313" key="3">
    <source>
        <dbReference type="Proteomes" id="UP000077875"/>
    </source>
</evidence>
<feature type="transmembrane region" description="Helical" evidence="1">
    <location>
        <begin position="63"/>
        <end position="84"/>
    </location>
</feature>
<accession>A0A172YDD8</accession>
<feature type="transmembrane region" description="Helical" evidence="1">
    <location>
        <begin position="205"/>
        <end position="229"/>
    </location>
</feature>
<dbReference type="AlphaFoldDB" id="A0A172YDD8"/>
<gene>
    <name evidence="2" type="ORF">A5892_06235</name>
</gene>
<dbReference type="Pfam" id="PF03956">
    <property type="entry name" value="Lys_export"/>
    <property type="match status" value="1"/>
</dbReference>
<dbReference type="GO" id="GO:0015661">
    <property type="term" value="F:L-lysine efflux transmembrane transporter activity"/>
    <property type="evidence" value="ECO:0007669"/>
    <property type="project" value="InterPro"/>
</dbReference>
<evidence type="ECO:0008006" key="4">
    <source>
        <dbReference type="Google" id="ProtNLM"/>
    </source>
</evidence>
<dbReference type="Proteomes" id="UP000077875">
    <property type="component" value="Chromosome"/>
</dbReference>
<sequence>MSAGLLLMLLPLLLGYLLPPRGPRFEHAVGRLLELIVYLILALMGASLAGLDDLGRQLGRIGLQAATLFVILAVCNLAALWLLVGRRGTSEQDASAFVPTSGLAASLGSSVMLLVAVAAGTVAGLLLPLLADHAGSAAEAALYLLLGLIGHQLRHADISLKRVLLNTLGVRIAIALVFSSLVAGAIAAPLLGLPVHQGMALASGFGWYSLSGILISDQLGAFYGGIAFFNDLARELLAVLLLPLLIRHTPGTAIGYCGATAMDVTLPLIRRAGGLSCVPVALVSGFLLSALAPPLMLTLLAFTV</sequence>
<name>A0A172YDD8_9GAMM</name>
<dbReference type="KEGG" id="haa:A5892_06235"/>
<organism evidence="2 3">
    <name type="scientific">Halotalea alkalilenta</name>
    <dbReference type="NCBI Taxonomy" id="376489"/>
    <lineage>
        <taxon>Bacteria</taxon>
        <taxon>Pseudomonadati</taxon>
        <taxon>Pseudomonadota</taxon>
        <taxon>Gammaproteobacteria</taxon>
        <taxon>Oceanospirillales</taxon>
        <taxon>Halomonadaceae</taxon>
        <taxon>Halotalea</taxon>
    </lineage>
</organism>
<proteinExistence type="predicted"/>
<keyword evidence="1" id="KW-0472">Membrane</keyword>
<feature type="transmembrane region" description="Helical" evidence="1">
    <location>
        <begin position="134"/>
        <end position="153"/>
    </location>
</feature>
<dbReference type="EMBL" id="CP015243">
    <property type="protein sequence ID" value="ANF57112.1"/>
    <property type="molecule type" value="Genomic_DNA"/>
</dbReference>
<keyword evidence="1" id="KW-0812">Transmembrane</keyword>